<dbReference type="SUPFAM" id="SSF50978">
    <property type="entry name" value="WD40 repeat-like"/>
    <property type="match status" value="1"/>
</dbReference>
<feature type="region of interest" description="Disordered" evidence="5">
    <location>
        <begin position="130"/>
        <end position="167"/>
    </location>
</feature>
<name>A0A9P9BKG2_9PEZI</name>
<comment type="caution">
    <text evidence="6">The sequence shown here is derived from an EMBL/GenBank/DDBJ whole genome shotgun (WGS) entry which is preliminary data.</text>
</comment>
<keyword evidence="2" id="KW-0677">Repeat</keyword>
<dbReference type="InterPro" id="IPR001680">
    <property type="entry name" value="WD40_rpt"/>
</dbReference>
<evidence type="ECO:0000256" key="1">
    <source>
        <dbReference type="ARBA" id="ARBA00022574"/>
    </source>
</evidence>
<dbReference type="PROSITE" id="PS50082">
    <property type="entry name" value="WD_REPEATS_2"/>
    <property type="match status" value="4"/>
</dbReference>
<dbReference type="Pfam" id="PF00400">
    <property type="entry name" value="WD40"/>
    <property type="match status" value="5"/>
</dbReference>
<dbReference type="PROSITE" id="PS50294">
    <property type="entry name" value="WD_REPEATS_REGION"/>
    <property type="match status" value="1"/>
</dbReference>
<comment type="function">
    <text evidence="3">Essential component of the cytosolic iron-sulfur (Fe/S) protein assembly machinery. Required for the maturation of extramitochondrial Fe/S proteins.</text>
</comment>
<comment type="similarity">
    <text evidence="3">Belongs to the WD repeat CIA1 family.</text>
</comment>
<dbReference type="GO" id="GO:0097361">
    <property type="term" value="C:cytosolic [4Fe-4S] assembly targeting complex"/>
    <property type="evidence" value="ECO:0007669"/>
    <property type="project" value="InterPro"/>
</dbReference>
<accession>A0A9P9BKG2</accession>
<feature type="repeat" description="WD" evidence="4">
    <location>
        <begin position="174"/>
        <end position="206"/>
    </location>
</feature>
<dbReference type="HAMAP" id="MF_03037">
    <property type="entry name" value="ciao1"/>
    <property type="match status" value="1"/>
</dbReference>
<organism evidence="6 7">
    <name type="scientific">Microdochium trichocladiopsis</name>
    <dbReference type="NCBI Taxonomy" id="1682393"/>
    <lineage>
        <taxon>Eukaryota</taxon>
        <taxon>Fungi</taxon>
        <taxon>Dikarya</taxon>
        <taxon>Ascomycota</taxon>
        <taxon>Pezizomycotina</taxon>
        <taxon>Sordariomycetes</taxon>
        <taxon>Xylariomycetidae</taxon>
        <taxon>Xylariales</taxon>
        <taxon>Microdochiaceae</taxon>
        <taxon>Microdochium</taxon>
    </lineage>
</organism>
<dbReference type="GO" id="GO:0016226">
    <property type="term" value="P:iron-sulfur cluster assembly"/>
    <property type="evidence" value="ECO:0007669"/>
    <property type="project" value="UniProtKB-UniRule"/>
</dbReference>
<dbReference type="Gene3D" id="2.130.10.10">
    <property type="entry name" value="YVTN repeat-like/Quinoprotein amine dehydrogenase"/>
    <property type="match status" value="1"/>
</dbReference>
<dbReference type="OrthoDB" id="284782at2759"/>
<sequence length="517" mass="55978">MADPAALEAAASAEAAKKDTEEARRQYRFWPHVSIGTLPALKPDLQERAWQSIPHPTLPLLATAHQKSVTIFSLSTLSSHSTLTGGHNRSVRSVAWKPNAGAGQLCLVTGSFDSTAGLWRYDNDRRAAGGAGGGRAGAALEREVTAANSGRSKHDDEEDGEEEEEDDWEFTLVLEGHDSEVKSVSFSPAGQYLATCSRDKSVWIWEDVGPGEADDEWETVAVLNEHDGDVKAVAWCPDISGSSSGNRYSSDVLASASYDDTVRIWREDNDGEWVCVAVLEGHKGTVWGLQWEPKPKDGRFPRLMTWSADRTIRLWSLKEESEEEDDVQPAPAAHAWSGALGGIPNTMRRSLKEEWVCTATLPAFHDREIYTASWSASTGRVASSGSDGKIAIYSEGPASFYTGASEKVAPADTETTDAEAAAELDGDVQMGGGGGGSSSKPQKQQDYDHELGSKLWKVVGSKAAAHGPYEVNHITWCKRYDKACDPEKRGVEEMLVTTGDDGTIRPWQVSAPVPELS</sequence>
<feature type="region of interest" description="Disordered" evidence="5">
    <location>
        <begin position="426"/>
        <end position="447"/>
    </location>
</feature>
<feature type="repeat" description="WD" evidence="4">
    <location>
        <begin position="279"/>
        <end position="325"/>
    </location>
</feature>
<dbReference type="InterPro" id="IPR036322">
    <property type="entry name" value="WD40_repeat_dom_sf"/>
</dbReference>
<dbReference type="InterPro" id="IPR028608">
    <property type="entry name" value="CIAO1/Cia1"/>
</dbReference>
<reference evidence="6" key="1">
    <citation type="journal article" date="2021" name="Nat. Commun.">
        <title>Genetic determinants of endophytism in the Arabidopsis root mycobiome.</title>
        <authorList>
            <person name="Mesny F."/>
            <person name="Miyauchi S."/>
            <person name="Thiergart T."/>
            <person name="Pickel B."/>
            <person name="Atanasova L."/>
            <person name="Karlsson M."/>
            <person name="Huettel B."/>
            <person name="Barry K.W."/>
            <person name="Haridas S."/>
            <person name="Chen C."/>
            <person name="Bauer D."/>
            <person name="Andreopoulos W."/>
            <person name="Pangilinan J."/>
            <person name="LaButti K."/>
            <person name="Riley R."/>
            <person name="Lipzen A."/>
            <person name="Clum A."/>
            <person name="Drula E."/>
            <person name="Henrissat B."/>
            <person name="Kohler A."/>
            <person name="Grigoriev I.V."/>
            <person name="Martin F.M."/>
            <person name="Hacquard S."/>
        </authorList>
    </citation>
    <scope>NUCLEOTIDE SEQUENCE</scope>
    <source>
        <strain evidence="6">MPI-CAGE-CH-0230</strain>
    </source>
</reference>
<keyword evidence="7" id="KW-1185">Reference proteome</keyword>
<dbReference type="PANTHER" id="PTHR19920">
    <property type="entry name" value="WD40 PROTEIN CIAO1"/>
    <property type="match status" value="1"/>
</dbReference>
<dbReference type="SMART" id="SM00320">
    <property type="entry name" value="WD40"/>
    <property type="match status" value="6"/>
</dbReference>
<dbReference type="InterPro" id="IPR015943">
    <property type="entry name" value="WD40/YVTN_repeat-like_dom_sf"/>
</dbReference>
<dbReference type="Proteomes" id="UP000756346">
    <property type="component" value="Unassembled WGS sequence"/>
</dbReference>
<evidence type="ECO:0000313" key="7">
    <source>
        <dbReference type="Proteomes" id="UP000756346"/>
    </source>
</evidence>
<feature type="repeat" description="WD" evidence="4">
    <location>
        <begin position="223"/>
        <end position="265"/>
    </location>
</feature>
<evidence type="ECO:0000256" key="2">
    <source>
        <dbReference type="ARBA" id="ARBA00022737"/>
    </source>
</evidence>
<keyword evidence="1 4" id="KW-0853">WD repeat</keyword>
<dbReference type="InterPro" id="IPR020472">
    <property type="entry name" value="WD40_PAC1"/>
</dbReference>
<feature type="repeat" description="WD" evidence="4">
    <location>
        <begin position="84"/>
        <end position="129"/>
    </location>
</feature>
<evidence type="ECO:0000256" key="5">
    <source>
        <dbReference type="SAM" id="MobiDB-lite"/>
    </source>
</evidence>
<proteinExistence type="inferred from homology"/>
<dbReference type="PRINTS" id="PR00320">
    <property type="entry name" value="GPROTEINBRPT"/>
</dbReference>
<dbReference type="PANTHER" id="PTHR19920:SF0">
    <property type="entry name" value="CYTOSOLIC IRON-SULFUR PROTEIN ASSEMBLY PROTEIN CIAO1-RELATED"/>
    <property type="match status" value="1"/>
</dbReference>
<dbReference type="AlphaFoldDB" id="A0A9P9BKG2"/>
<evidence type="ECO:0000256" key="4">
    <source>
        <dbReference type="PROSITE-ProRule" id="PRU00221"/>
    </source>
</evidence>
<feature type="compositionally biased region" description="Acidic residues" evidence="5">
    <location>
        <begin position="156"/>
        <end position="167"/>
    </location>
</feature>
<dbReference type="EMBL" id="JAGTJQ010000010">
    <property type="protein sequence ID" value="KAH7021194.1"/>
    <property type="molecule type" value="Genomic_DNA"/>
</dbReference>
<protein>
    <recommendedName>
        <fullName evidence="3">Probable cytosolic iron-sulfur protein assembly protein 1</fullName>
    </recommendedName>
</protein>
<evidence type="ECO:0000256" key="3">
    <source>
        <dbReference type="HAMAP-Rule" id="MF_03037"/>
    </source>
</evidence>
<gene>
    <name evidence="3" type="primary">CIA1</name>
    <name evidence="6" type="ORF">B0I36DRAFT_333974</name>
</gene>
<evidence type="ECO:0000313" key="6">
    <source>
        <dbReference type="EMBL" id="KAH7021194.1"/>
    </source>
</evidence>